<name>A0A345MA31_9CAUD</name>
<reference evidence="1 2" key="1">
    <citation type="submission" date="2018-07" db="EMBL/GenBank/DDBJ databases">
        <authorList>
            <person name="Wofford K.M."/>
            <person name="Typhair T.J."/>
            <person name="Gonzales M.A."/>
            <person name="Castillo J.C."/>
            <person name="Smith B.R."/>
            <person name="Klug H.M."/>
            <person name="Hughes L.E."/>
            <person name="Garlena R.A."/>
            <person name="Russell D.A."/>
            <person name="Pope W.H."/>
            <person name="Jacobs-Sera D."/>
            <person name="Hatfull G.F."/>
        </authorList>
    </citation>
    <scope>NUCLEOTIDE SEQUENCE [LARGE SCALE GENOMIC DNA]</scope>
</reference>
<gene>
    <name evidence="1" type="primary">210</name>
    <name evidence="1" type="ORF">SEA_WOFFORD_210</name>
</gene>
<keyword evidence="2" id="KW-1185">Reference proteome</keyword>
<accession>A0A345MA31</accession>
<proteinExistence type="predicted"/>
<sequence>MGLMDFLTGVGNPMSATSRAGRKLENEALRWACNRCKLHTPYYVRMEIADSYKATYSGTNPDGYVYMEYVFTKKTRIHKIPMTAHGARANQIYYYYNGEITSKRPKNYLTSKQLKQLEDRIMRECSEGFTFD</sequence>
<protein>
    <submittedName>
        <fullName evidence="1">Uncharacterized protein</fullName>
    </submittedName>
</protein>
<dbReference type="KEGG" id="vg:55609618"/>
<dbReference type="RefSeq" id="YP_009839859.1">
    <property type="nucleotide sequence ID" value="NC_048722.1"/>
</dbReference>
<dbReference type="Proteomes" id="UP000260216">
    <property type="component" value="Segment"/>
</dbReference>
<evidence type="ECO:0000313" key="2">
    <source>
        <dbReference type="Proteomes" id="UP000260216"/>
    </source>
</evidence>
<dbReference type="EMBL" id="MH576968">
    <property type="protein sequence ID" value="AXH67352.1"/>
    <property type="molecule type" value="Genomic_DNA"/>
</dbReference>
<evidence type="ECO:0000313" key="1">
    <source>
        <dbReference type="EMBL" id="AXH67352.1"/>
    </source>
</evidence>
<organism evidence="1 2">
    <name type="scientific">Streptomyces phage Wofford</name>
    <dbReference type="NCBI Taxonomy" id="2283267"/>
    <lineage>
        <taxon>Viruses</taxon>
        <taxon>Duplodnaviria</taxon>
        <taxon>Heunggongvirae</taxon>
        <taxon>Uroviricota</taxon>
        <taxon>Caudoviricetes</taxon>
        <taxon>Stanwilliamsviridae</taxon>
        <taxon>Boydwoodruffvirinae</taxon>
        <taxon>Karimacvirus</taxon>
        <taxon>Karimacvirus wofford</taxon>
        <taxon>Streptomyces virus Wofford</taxon>
    </lineage>
</organism>
<dbReference type="GeneID" id="55609618"/>